<protein>
    <recommendedName>
        <fullName evidence="2">Putative Flp pilus-assembly TadG-like N-terminal domain-containing protein</fullName>
    </recommendedName>
</protein>
<dbReference type="EMBL" id="CP001821">
    <property type="protein sequence ID" value="ACZ30562.1"/>
    <property type="molecule type" value="Genomic_DNA"/>
</dbReference>
<keyword evidence="1" id="KW-0472">Membrane</keyword>
<dbReference type="Pfam" id="PF13400">
    <property type="entry name" value="Tad"/>
    <property type="match status" value="1"/>
</dbReference>
<evidence type="ECO:0000259" key="2">
    <source>
        <dbReference type="Pfam" id="PF13400"/>
    </source>
</evidence>
<evidence type="ECO:0000313" key="3">
    <source>
        <dbReference type="EMBL" id="ACZ30562.1"/>
    </source>
</evidence>
<dbReference type="InterPro" id="IPR028087">
    <property type="entry name" value="Tad_N"/>
</dbReference>
<keyword evidence="1" id="KW-0812">Transmembrane</keyword>
<dbReference type="HOGENOM" id="CLU_105893_1_0_11"/>
<reference evidence="4" key="1">
    <citation type="submission" date="2009-11" db="EMBL/GenBank/DDBJ databases">
        <title>The complete chromosome of Xylanimonas cellulosilytica DSM 15894.</title>
        <authorList>
            <consortium name="US DOE Joint Genome Institute (JGI-PGF)"/>
            <person name="Lucas S."/>
            <person name="Copeland A."/>
            <person name="Lapidus A."/>
            <person name="Glavina del Rio T."/>
            <person name="Dalin E."/>
            <person name="Tice H."/>
            <person name="Bruce D."/>
            <person name="Goodwin L."/>
            <person name="Pitluck S."/>
            <person name="Kyrpides N."/>
            <person name="Mavromatis K."/>
            <person name="Ivanova N."/>
            <person name="Mikhailova N."/>
            <person name="Foster B."/>
            <person name="Clum A."/>
            <person name="Brettin T."/>
            <person name="Detter J.C."/>
            <person name="Han C."/>
            <person name="Larimer F."/>
            <person name="Land M."/>
            <person name="Hauser L."/>
            <person name="Markowitz V."/>
            <person name="Cheng J.F."/>
            <person name="Hugenholtz P."/>
            <person name="Woyke T."/>
            <person name="Wu D."/>
            <person name="Gehrich-Schroeter G."/>
            <person name="Schneider S."/>
            <person name="Pukall S.R."/>
            <person name="Klenk H.P."/>
            <person name="Eisen J.A."/>
        </authorList>
    </citation>
    <scope>NUCLEOTIDE SEQUENCE [LARGE SCALE GENOMIC DNA]</scope>
    <source>
        <strain evidence="4">DSM 15894 / CECT 5975 / LMG 20990 / XIL07</strain>
    </source>
</reference>
<evidence type="ECO:0000256" key="1">
    <source>
        <dbReference type="SAM" id="Phobius"/>
    </source>
</evidence>
<feature type="domain" description="Putative Flp pilus-assembly TadG-like N-terminal" evidence="2">
    <location>
        <begin position="22"/>
        <end position="68"/>
    </location>
</feature>
<accession>D1BS70</accession>
<keyword evidence="4" id="KW-1185">Reference proteome</keyword>
<keyword evidence="1" id="KW-1133">Transmembrane helix</keyword>
<dbReference type="eggNOG" id="ENOG50335SP">
    <property type="taxonomic scope" value="Bacteria"/>
</dbReference>
<organism evidence="3 4">
    <name type="scientific">Xylanimonas cellulosilytica (strain DSM 15894 / JCM 12276 / CECT 5975 / KCTC 9989 / LMG 20990 / NBRC 107835 / XIL07)</name>
    <dbReference type="NCBI Taxonomy" id="446471"/>
    <lineage>
        <taxon>Bacteria</taxon>
        <taxon>Bacillati</taxon>
        <taxon>Actinomycetota</taxon>
        <taxon>Actinomycetes</taxon>
        <taxon>Micrococcales</taxon>
        <taxon>Promicromonosporaceae</taxon>
        <taxon>Xylanimonas</taxon>
    </lineage>
</organism>
<name>D1BS70_XYLCX</name>
<reference evidence="3 4" key="2">
    <citation type="journal article" date="2010" name="Stand. Genomic Sci.">
        <title>Complete genome sequence of Xylanimonas cellulosilytica type strain (XIL07).</title>
        <authorList>
            <person name="Foster B."/>
            <person name="Pukall R."/>
            <person name="Abt B."/>
            <person name="Nolan M."/>
            <person name="Glavina Del Rio T."/>
            <person name="Chen F."/>
            <person name="Lucas S."/>
            <person name="Tice H."/>
            <person name="Pitluck S."/>
            <person name="Cheng J.-F."/>
            <person name="Chertkov O."/>
            <person name="Brettin T."/>
            <person name="Han C."/>
            <person name="Detter J.C."/>
            <person name="Bruce D."/>
            <person name="Goodwin L."/>
            <person name="Ivanova N."/>
            <person name="Mavromatis K."/>
            <person name="Pati A."/>
            <person name="Mikhailova N."/>
            <person name="Chen A."/>
            <person name="Palaniappan K."/>
            <person name="Land M."/>
            <person name="Hauser L."/>
            <person name="Chang Y.-J."/>
            <person name="Jeffries C.D."/>
            <person name="Chain P."/>
            <person name="Rohde M."/>
            <person name="Goeker M."/>
            <person name="Bristow J."/>
            <person name="Eisen J.A."/>
            <person name="Markowitz V."/>
            <person name="Hugenholtz P."/>
            <person name="Kyrpides N.C."/>
            <person name="Klenk H.-P."/>
            <person name="Lapidus A."/>
        </authorList>
    </citation>
    <scope>NUCLEOTIDE SEQUENCE [LARGE SCALE GENOMIC DNA]</scope>
    <source>
        <strain evidence="4">DSM 15894 / CECT 5975 / LMG 20990 / XIL07</strain>
    </source>
</reference>
<feature type="transmembrane region" description="Helical" evidence="1">
    <location>
        <begin position="24"/>
        <end position="48"/>
    </location>
</feature>
<evidence type="ECO:0000313" key="4">
    <source>
        <dbReference type="Proteomes" id="UP000002255"/>
    </source>
</evidence>
<gene>
    <name evidence="3" type="ordered locus">Xcel_1532</name>
</gene>
<sequence length="166" mass="17259">MSATVLAVTRPTGVPASDPESGRILLLTLGFAVVALMLVAMVVSATAVHLDRKRLFNLADVAAAEAAQWLDAEYFGSTSPPEHLALSATGIENAAAAAVERNLELTSESRITQVRILEAATSDGVTAEVTLTAVTNPPLLGWFTDAFLDGIDLSATSRARSPLQAG</sequence>
<dbReference type="STRING" id="446471.Xcel_1532"/>
<dbReference type="AlphaFoldDB" id="D1BS70"/>
<proteinExistence type="predicted"/>
<dbReference type="KEGG" id="xce:Xcel_1532"/>
<dbReference type="Proteomes" id="UP000002255">
    <property type="component" value="Chromosome"/>
</dbReference>